<dbReference type="InterPro" id="IPR027359">
    <property type="entry name" value="Volt_channel_dom_sf"/>
</dbReference>
<keyword evidence="6" id="KW-1185">Reference proteome</keyword>
<dbReference type="AlphaFoldDB" id="A0A2V4B1K7"/>
<keyword evidence="2" id="KW-0812">Transmembrane</keyword>
<evidence type="ECO:0000313" key="5">
    <source>
        <dbReference type="EMBL" id="PXY27025.1"/>
    </source>
</evidence>
<accession>A0A2V4B1K7</accession>
<protein>
    <submittedName>
        <fullName evidence="5">Uncharacterized protein</fullName>
    </submittedName>
</protein>
<sequence length="228" mass="24017">MGGQPAPRDRAERIEEALSVPVLVAALVSVPAVFLTTTDGTTAVIGRTLNWLSLAVLLGESLILLWLSGSVVTWLRRYRWQVLVAGAAVPAVVFVVGPVQILRLLLAVGALRVLRAGRILRAARVIRRRAGLAGRRGRWLLAGAGLLAAGFVVVVLANPESRSRKLLAGLVNGVGPVPTALLGLAALLLVAAAIAVVRRYRSRAKAMSVMPGTGVQSRSGTRAKPRRS</sequence>
<dbReference type="Proteomes" id="UP000249915">
    <property type="component" value="Unassembled WGS sequence"/>
</dbReference>
<proteinExistence type="predicted"/>
<evidence type="ECO:0000313" key="6">
    <source>
        <dbReference type="Proteomes" id="UP000249915"/>
    </source>
</evidence>
<dbReference type="RefSeq" id="WP_245992457.1">
    <property type="nucleotide sequence ID" value="NZ_MASW01000002.1"/>
</dbReference>
<organism evidence="5 6">
    <name type="scientific">Prauserella muralis</name>
    <dbReference type="NCBI Taxonomy" id="588067"/>
    <lineage>
        <taxon>Bacteria</taxon>
        <taxon>Bacillati</taxon>
        <taxon>Actinomycetota</taxon>
        <taxon>Actinomycetes</taxon>
        <taxon>Pseudonocardiales</taxon>
        <taxon>Pseudonocardiaceae</taxon>
        <taxon>Prauserella</taxon>
    </lineage>
</organism>
<comment type="subcellular location">
    <subcellularLocation>
        <location evidence="1">Membrane</location>
        <topology evidence="1">Multi-pass membrane protein</topology>
    </subcellularLocation>
</comment>
<evidence type="ECO:0000256" key="2">
    <source>
        <dbReference type="ARBA" id="ARBA00022692"/>
    </source>
</evidence>
<gene>
    <name evidence="5" type="ORF">BAY60_11050</name>
</gene>
<dbReference type="GO" id="GO:0016020">
    <property type="term" value="C:membrane"/>
    <property type="evidence" value="ECO:0007669"/>
    <property type="project" value="UniProtKB-SubCell"/>
</dbReference>
<evidence type="ECO:0000256" key="4">
    <source>
        <dbReference type="ARBA" id="ARBA00023136"/>
    </source>
</evidence>
<dbReference type="EMBL" id="MASW01000002">
    <property type="protein sequence ID" value="PXY27025.1"/>
    <property type="molecule type" value="Genomic_DNA"/>
</dbReference>
<name>A0A2V4B1K7_9PSEU</name>
<keyword evidence="4" id="KW-0472">Membrane</keyword>
<reference evidence="5 6" key="1">
    <citation type="submission" date="2016-07" db="EMBL/GenBank/DDBJ databases">
        <title>Draft genome sequence of Prauserella muralis DSM 45305, isolated from a mould-covered wall in an indoor environment.</title>
        <authorList>
            <person name="Ruckert C."/>
            <person name="Albersmeier A."/>
            <person name="Jiang C.-L."/>
            <person name="Jiang Y."/>
            <person name="Kalinowski J."/>
            <person name="Schneider O."/>
            <person name="Winkler A."/>
            <person name="Zotchev S.B."/>
        </authorList>
    </citation>
    <scope>NUCLEOTIDE SEQUENCE [LARGE SCALE GENOMIC DNA]</scope>
    <source>
        <strain evidence="5 6">DSM 45305</strain>
    </source>
</reference>
<evidence type="ECO:0000256" key="1">
    <source>
        <dbReference type="ARBA" id="ARBA00004141"/>
    </source>
</evidence>
<dbReference type="Gene3D" id="1.20.120.350">
    <property type="entry name" value="Voltage-gated potassium channels. Chain C"/>
    <property type="match status" value="1"/>
</dbReference>
<evidence type="ECO:0000256" key="3">
    <source>
        <dbReference type="ARBA" id="ARBA00022989"/>
    </source>
</evidence>
<comment type="caution">
    <text evidence="5">The sequence shown here is derived from an EMBL/GenBank/DDBJ whole genome shotgun (WGS) entry which is preliminary data.</text>
</comment>
<keyword evidence="3" id="KW-1133">Transmembrane helix</keyword>
<dbReference type="SUPFAM" id="SSF81324">
    <property type="entry name" value="Voltage-gated potassium channels"/>
    <property type="match status" value="1"/>
</dbReference>